<dbReference type="PROSITE" id="PS00108">
    <property type="entry name" value="PROTEIN_KINASE_ST"/>
    <property type="match status" value="1"/>
</dbReference>
<dbReference type="InterPro" id="IPR000719">
    <property type="entry name" value="Prot_kinase_dom"/>
</dbReference>
<dbReference type="EMBL" id="JACEEZ010002397">
    <property type="protein sequence ID" value="KAG0728264.1"/>
    <property type="molecule type" value="Genomic_DNA"/>
</dbReference>
<protein>
    <submittedName>
        <fullName evidence="2">Eukaryotic translation initiation factor 2-alpha kinase pek-1</fullName>
    </submittedName>
</protein>
<dbReference type="GO" id="GO:0005524">
    <property type="term" value="F:ATP binding"/>
    <property type="evidence" value="ECO:0007669"/>
    <property type="project" value="InterPro"/>
</dbReference>
<keyword evidence="2" id="KW-0648">Protein biosynthesis</keyword>
<name>A0A8J4YVT8_CHIOP</name>
<evidence type="ECO:0000259" key="1">
    <source>
        <dbReference type="PROSITE" id="PS50011"/>
    </source>
</evidence>
<dbReference type="Pfam" id="PF00069">
    <property type="entry name" value="Pkinase"/>
    <property type="match status" value="1"/>
</dbReference>
<evidence type="ECO:0000313" key="3">
    <source>
        <dbReference type="Proteomes" id="UP000770661"/>
    </source>
</evidence>
<keyword evidence="3" id="KW-1185">Reference proteome</keyword>
<dbReference type="InterPro" id="IPR051681">
    <property type="entry name" value="Ser/Thr_Kinases-Pseudokinases"/>
</dbReference>
<keyword evidence="2" id="KW-0808">Transferase</keyword>
<dbReference type="AlphaFoldDB" id="A0A8J4YVT8"/>
<keyword evidence="2" id="KW-0396">Initiation factor</keyword>
<dbReference type="InterPro" id="IPR011009">
    <property type="entry name" value="Kinase-like_dom_sf"/>
</dbReference>
<gene>
    <name evidence="2" type="primary">pek-1_0</name>
    <name evidence="2" type="ORF">GWK47_032844</name>
</gene>
<reference evidence="2" key="1">
    <citation type="submission" date="2020-07" db="EMBL/GenBank/DDBJ databases">
        <title>The High-quality genome of the commercially important snow crab, Chionoecetes opilio.</title>
        <authorList>
            <person name="Jeong J.-H."/>
            <person name="Ryu S."/>
        </authorList>
    </citation>
    <scope>NUCLEOTIDE SEQUENCE</scope>
    <source>
        <strain evidence="2">MADBK_172401_WGS</strain>
        <tissue evidence="2">Digestive gland</tissue>
    </source>
</reference>
<dbReference type="InterPro" id="IPR008271">
    <property type="entry name" value="Ser/Thr_kinase_AS"/>
</dbReference>
<dbReference type="GO" id="GO:0003743">
    <property type="term" value="F:translation initiation factor activity"/>
    <property type="evidence" value="ECO:0007669"/>
    <property type="project" value="UniProtKB-KW"/>
</dbReference>
<comment type="caution">
    <text evidence="2">The sequence shown here is derived from an EMBL/GenBank/DDBJ whole genome shotgun (WGS) entry which is preliminary data.</text>
</comment>
<dbReference type="PROSITE" id="PS50011">
    <property type="entry name" value="PROTEIN_KINASE_DOM"/>
    <property type="match status" value="1"/>
</dbReference>
<dbReference type="OrthoDB" id="6347055at2759"/>
<dbReference type="Proteomes" id="UP000770661">
    <property type="component" value="Unassembled WGS sequence"/>
</dbReference>
<dbReference type="Gene3D" id="1.10.510.10">
    <property type="entry name" value="Transferase(Phosphotransferase) domain 1"/>
    <property type="match status" value="1"/>
</dbReference>
<keyword evidence="2" id="KW-0418">Kinase</keyword>
<dbReference type="SMART" id="SM00220">
    <property type="entry name" value="S_TKc"/>
    <property type="match status" value="1"/>
</dbReference>
<accession>A0A8J4YVT8</accession>
<sequence length="219" mass="24700">MEEAEVLRRLQGAGGAPRLLASSGAAARSQAMLTTFCGAHTFEDLVGVARNDQEMLHALLLLCRALQQLHRRGYVHNDLKDNNVVVRRDQNDGHLHVSIIDLGLARRKGVPLFATRRDQARSWMAPELFECEPCRASMDVFSLGSLVWQVLGMCRDNYPLLNCMADEAMAEDPRHRPSIKAIKRALKSFLQPHPSSLPPLHPSLHTRLRSFFRKFTNKN</sequence>
<evidence type="ECO:0000313" key="2">
    <source>
        <dbReference type="EMBL" id="KAG0728264.1"/>
    </source>
</evidence>
<organism evidence="2 3">
    <name type="scientific">Chionoecetes opilio</name>
    <name type="common">Atlantic snow crab</name>
    <name type="synonym">Cancer opilio</name>
    <dbReference type="NCBI Taxonomy" id="41210"/>
    <lineage>
        <taxon>Eukaryota</taxon>
        <taxon>Metazoa</taxon>
        <taxon>Ecdysozoa</taxon>
        <taxon>Arthropoda</taxon>
        <taxon>Crustacea</taxon>
        <taxon>Multicrustacea</taxon>
        <taxon>Malacostraca</taxon>
        <taxon>Eumalacostraca</taxon>
        <taxon>Eucarida</taxon>
        <taxon>Decapoda</taxon>
        <taxon>Pleocyemata</taxon>
        <taxon>Brachyura</taxon>
        <taxon>Eubrachyura</taxon>
        <taxon>Majoidea</taxon>
        <taxon>Majidae</taxon>
        <taxon>Chionoecetes</taxon>
    </lineage>
</organism>
<dbReference type="PANTHER" id="PTHR44329">
    <property type="entry name" value="SERINE/THREONINE-PROTEIN KINASE TNNI3K-RELATED"/>
    <property type="match status" value="1"/>
</dbReference>
<dbReference type="GO" id="GO:0004674">
    <property type="term" value="F:protein serine/threonine kinase activity"/>
    <property type="evidence" value="ECO:0007669"/>
    <property type="project" value="TreeGrafter"/>
</dbReference>
<dbReference type="SUPFAM" id="SSF56112">
    <property type="entry name" value="Protein kinase-like (PK-like)"/>
    <property type="match status" value="1"/>
</dbReference>
<feature type="domain" description="Protein kinase" evidence="1">
    <location>
        <begin position="1"/>
        <end position="212"/>
    </location>
</feature>
<proteinExistence type="predicted"/>